<feature type="compositionally biased region" description="Basic and acidic residues" evidence="1">
    <location>
        <begin position="8"/>
        <end position="27"/>
    </location>
</feature>
<dbReference type="Proteomes" id="UP000092555">
    <property type="component" value="Unassembled WGS sequence"/>
</dbReference>
<comment type="caution">
    <text evidence="2">The sequence shown here is derived from an EMBL/GenBank/DDBJ whole genome shotgun (WGS) entry which is preliminary data.</text>
</comment>
<keyword evidence="3" id="KW-1185">Reference proteome</keyword>
<dbReference type="OrthoDB" id="10587459at2759"/>
<evidence type="ECO:0000313" key="2">
    <source>
        <dbReference type="EMBL" id="OBA23788.1"/>
    </source>
</evidence>
<dbReference type="RefSeq" id="XP_018714269.1">
    <property type="nucleotide sequence ID" value="XM_018853670.1"/>
</dbReference>
<evidence type="ECO:0000313" key="3">
    <source>
        <dbReference type="Proteomes" id="UP000092555"/>
    </source>
</evidence>
<reference evidence="2 3" key="1">
    <citation type="submission" date="2016-05" db="EMBL/GenBank/DDBJ databases">
        <title>Comparative genomics of biotechnologically important yeasts.</title>
        <authorList>
            <consortium name="DOE Joint Genome Institute"/>
            <person name="Riley R."/>
            <person name="Haridas S."/>
            <person name="Wolfe K.H."/>
            <person name="Lopes M.R."/>
            <person name="Hittinger C.T."/>
            <person name="Goker M."/>
            <person name="Salamov A."/>
            <person name="Wisecaver J."/>
            <person name="Long T.M."/>
            <person name="Aerts A.L."/>
            <person name="Barry K."/>
            <person name="Choi C."/>
            <person name="Clum A."/>
            <person name="Coughlan A.Y."/>
            <person name="Deshpande S."/>
            <person name="Douglass A.P."/>
            <person name="Hanson S.J."/>
            <person name="Klenk H.-P."/>
            <person name="LaButti K."/>
            <person name="Lapidus A."/>
            <person name="Lindquist E."/>
            <person name="Lipzen A."/>
            <person name="Meier-kolthoff J.P."/>
            <person name="Ohm R.A."/>
            <person name="Otillar R.P."/>
            <person name="Pangilinan J."/>
            <person name="Peng Y."/>
            <person name="Rokas A."/>
            <person name="Rosa C.A."/>
            <person name="Scheuner C."/>
            <person name="Sibirny A.A."/>
            <person name="Slot J.C."/>
            <person name="Stielow J.B."/>
            <person name="Sun H."/>
            <person name="Kurtzman C.P."/>
            <person name="Blackwell M."/>
            <person name="Grigoriev I.V."/>
            <person name="Jeffries T.W."/>
        </authorList>
    </citation>
    <scope>NUCLEOTIDE SEQUENCE [LARGE SCALE GENOMIC DNA]</scope>
    <source>
        <strain evidence="2 3">NRRL YB-4993</strain>
    </source>
</reference>
<dbReference type="EMBL" id="LXTC01000001">
    <property type="protein sequence ID" value="OBA23788.1"/>
    <property type="molecule type" value="Genomic_DNA"/>
</dbReference>
<gene>
    <name evidence="2" type="ORF">METBIDRAFT_10013</name>
</gene>
<dbReference type="AlphaFoldDB" id="A0A1A0HIX3"/>
<proteinExistence type="predicted"/>
<protein>
    <submittedName>
        <fullName evidence="2">Uncharacterized protein</fullName>
    </submittedName>
</protein>
<name>A0A1A0HIX3_9ASCO</name>
<evidence type="ECO:0000256" key="1">
    <source>
        <dbReference type="SAM" id="MobiDB-lite"/>
    </source>
</evidence>
<dbReference type="GeneID" id="30026646"/>
<accession>A0A1A0HIX3</accession>
<sequence>MADLETPDASKEVAARRKTAAQKDHNRMFRQQQISSYKAAMLKEARAQRSRRRHGKGPENTAKLAAVLEPLEGSPKKRKKVNFNLQAPGREMALVLQKRGAK</sequence>
<organism evidence="2 3">
    <name type="scientific">Metschnikowia bicuspidata var. bicuspidata NRRL YB-4993</name>
    <dbReference type="NCBI Taxonomy" id="869754"/>
    <lineage>
        <taxon>Eukaryota</taxon>
        <taxon>Fungi</taxon>
        <taxon>Dikarya</taxon>
        <taxon>Ascomycota</taxon>
        <taxon>Saccharomycotina</taxon>
        <taxon>Pichiomycetes</taxon>
        <taxon>Metschnikowiaceae</taxon>
        <taxon>Metschnikowia</taxon>
    </lineage>
</organism>
<feature type="region of interest" description="Disordered" evidence="1">
    <location>
        <begin position="1"/>
        <end position="27"/>
    </location>
</feature>